<evidence type="ECO:0000313" key="1">
    <source>
        <dbReference type="EMBL" id="ORY44091.1"/>
    </source>
</evidence>
<dbReference type="AlphaFoldDB" id="A0A1Y2CAN2"/>
<organism evidence="1 2">
    <name type="scientific">Rhizoclosmatium globosum</name>
    <dbReference type="NCBI Taxonomy" id="329046"/>
    <lineage>
        <taxon>Eukaryota</taxon>
        <taxon>Fungi</taxon>
        <taxon>Fungi incertae sedis</taxon>
        <taxon>Chytridiomycota</taxon>
        <taxon>Chytridiomycota incertae sedis</taxon>
        <taxon>Chytridiomycetes</taxon>
        <taxon>Chytridiales</taxon>
        <taxon>Chytriomycetaceae</taxon>
        <taxon>Rhizoclosmatium</taxon>
    </lineage>
</organism>
<reference evidence="1 2" key="1">
    <citation type="submission" date="2016-07" db="EMBL/GenBank/DDBJ databases">
        <title>Pervasive Adenine N6-methylation of Active Genes in Fungi.</title>
        <authorList>
            <consortium name="DOE Joint Genome Institute"/>
            <person name="Mondo S.J."/>
            <person name="Dannebaum R.O."/>
            <person name="Kuo R.C."/>
            <person name="Labutti K."/>
            <person name="Haridas S."/>
            <person name="Kuo A."/>
            <person name="Salamov A."/>
            <person name="Ahrendt S.R."/>
            <person name="Lipzen A."/>
            <person name="Sullivan W."/>
            <person name="Andreopoulos W.B."/>
            <person name="Clum A."/>
            <person name="Lindquist E."/>
            <person name="Daum C."/>
            <person name="Ramamoorthy G.K."/>
            <person name="Gryganskyi A."/>
            <person name="Culley D."/>
            <person name="Magnuson J.K."/>
            <person name="James T.Y."/>
            <person name="O'Malley M.A."/>
            <person name="Stajich J.E."/>
            <person name="Spatafora J.W."/>
            <person name="Visel A."/>
            <person name="Grigoriev I.V."/>
        </authorList>
    </citation>
    <scope>NUCLEOTIDE SEQUENCE [LARGE SCALE GENOMIC DNA]</scope>
    <source>
        <strain evidence="1 2">JEL800</strain>
    </source>
</reference>
<keyword evidence="2" id="KW-1185">Reference proteome</keyword>
<dbReference type="EMBL" id="MCGO01000023">
    <property type="protein sequence ID" value="ORY44091.1"/>
    <property type="molecule type" value="Genomic_DNA"/>
</dbReference>
<sequence length="158" mass="17437">MDECPFLTPRKFCQLMVASCPVFDYRINVPEFKSEFGGAPLEDFQKLFDGGKTYANKPSVSSYVNFVSSDKGKRQNDRKNNVLQAVSTPATSALSAVLVESLEAGMSNPARPIGTSNATRENKIIEKLDEEVNQSYTPKPLPVKAKEGKDTCIFAYVE</sequence>
<comment type="caution">
    <text evidence="1">The sequence shown here is derived from an EMBL/GenBank/DDBJ whole genome shotgun (WGS) entry which is preliminary data.</text>
</comment>
<name>A0A1Y2CAN2_9FUNG</name>
<gene>
    <name evidence="1" type="ORF">BCR33DRAFT_738258</name>
</gene>
<evidence type="ECO:0000313" key="2">
    <source>
        <dbReference type="Proteomes" id="UP000193642"/>
    </source>
</evidence>
<proteinExistence type="predicted"/>
<accession>A0A1Y2CAN2</accession>
<dbReference type="Proteomes" id="UP000193642">
    <property type="component" value="Unassembled WGS sequence"/>
</dbReference>
<protein>
    <submittedName>
        <fullName evidence="1">Uncharacterized protein</fullName>
    </submittedName>
</protein>